<evidence type="ECO:0000256" key="2">
    <source>
        <dbReference type="SAM" id="Phobius"/>
    </source>
</evidence>
<accession>A0AAW0EKF6</accession>
<dbReference type="AlphaFoldDB" id="A0AAW0EKF6"/>
<evidence type="ECO:0000313" key="3">
    <source>
        <dbReference type="EMBL" id="KAK7064619.1"/>
    </source>
</evidence>
<protein>
    <recommendedName>
        <fullName evidence="5">Proteophosphoglycan ppg4</fullName>
    </recommendedName>
</protein>
<gene>
    <name evidence="3" type="ORF">R3P38DRAFT_2825564</name>
</gene>
<evidence type="ECO:0008006" key="5">
    <source>
        <dbReference type="Google" id="ProtNLM"/>
    </source>
</evidence>
<comment type="caution">
    <text evidence="3">The sequence shown here is derived from an EMBL/GenBank/DDBJ whole genome shotgun (WGS) entry which is preliminary data.</text>
</comment>
<feature type="region of interest" description="Disordered" evidence="1">
    <location>
        <begin position="294"/>
        <end position="321"/>
    </location>
</feature>
<feature type="transmembrane region" description="Helical" evidence="2">
    <location>
        <begin position="20"/>
        <end position="40"/>
    </location>
</feature>
<feature type="transmembrane region" description="Helical" evidence="2">
    <location>
        <begin position="209"/>
        <end position="226"/>
    </location>
</feature>
<evidence type="ECO:0000313" key="4">
    <source>
        <dbReference type="Proteomes" id="UP001362999"/>
    </source>
</evidence>
<sequence>MSVPSLVGGIVLKAPDLPGAIVFAAAYGLLIPGLIHRVVAAKSRSIMIIQVLIFTLERPTLFSLRASVAARPDTEWNGLTKYMQATFALGYLALGQTVLRIIRTMLVNATLGTPAADSENKSSAPRDDQPQRRYWIRRWMEFLMVLQLLALVIGIVATANMYPASETGQNRSHQVLRYISAALGLLFILFLTFSLLWAWRALPRVSAQAVRFVLILTNLLTIPPIYRLVVMHHTTPDIHAPGHQALNTTGDKAAFYVVHLLPELIVVALLCVVNVKDVCQTDFMGDVRYWDETPEEKEKRERKERDKALKAAKKKGLEEQA</sequence>
<proteinExistence type="predicted"/>
<feature type="transmembrane region" description="Helical" evidence="2">
    <location>
        <begin position="142"/>
        <end position="163"/>
    </location>
</feature>
<keyword evidence="2" id="KW-0812">Transmembrane</keyword>
<feature type="transmembrane region" description="Helical" evidence="2">
    <location>
        <begin position="253"/>
        <end position="275"/>
    </location>
</feature>
<keyword evidence="2" id="KW-0472">Membrane</keyword>
<feature type="transmembrane region" description="Helical" evidence="2">
    <location>
        <begin position="175"/>
        <end position="197"/>
    </location>
</feature>
<reference evidence="3 4" key="1">
    <citation type="journal article" date="2024" name="J Genomics">
        <title>Draft genome sequencing and assembly of Favolaschia claudopus CIRM-BRFM 2984 isolated from oak limbs.</title>
        <authorList>
            <person name="Navarro D."/>
            <person name="Drula E."/>
            <person name="Chaduli D."/>
            <person name="Cazenave R."/>
            <person name="Ahrendt S."/>
            <person name="Wang J."/>
            <person name="Lipzen A."/>
            <person name="Daum C."/>
            <person name="Barry K."/>
            <person name="Grigoriev I.V."/>
            <person name="Favel A."/>
            <person name="Rosso M.N."/>
            <person name="Martin F."/>
        </authorList>
    </citation>
    <scope>NUCLEOTIDE SEQUENCE [LARGE SCALE GENOMIC DNA]</scope>
    <source>
        <strain evidence="3 4">CIRM-BRFM 2984</strain>
    </source>
</reference>
<organism evidence="3 4">
    <name type="scientific">Favolaschia claudopus</name>
    <dbReference type="NCBI Taxonomy" id="2862362"/>
    <lineage>
        <taxon>Eukaryota</taxon>
        <taxon>Fungi</taxon>
        <taxon>Dikarya</taxon>
        <taxon>Basidiomycota</taxon>
        <taxon>Agaricomycotina</taxon>
        <taxon>Agaricomycetes</taxon>
        <taxon>Agaricomycetidae</taxon>
        <taxon>Agaricales</taxon>
        <taxon>Marasmiineae</taxon>
        <taxon>Mycenaceae</taxon>
        <taxon>Favolaschia</taxon>
    </lineage>
</organism>
<dbReference type="EMBL" id="JAWWNJ010000001">
    <property type="protein sequence ID" value="KAK7064619.1"/>
    <property type="molecule type" value="Genomic_DNA"/>
</dbReference>
<dbReference type="Proteomes" id="UP001362999">
    <property type="component" value="Unassembled WGS sequence"/>
</dbReference>
<keyword evidence="2" id="KW-1133">Transmembrane helix</keyword>
<keyword evidence="4" id="KW-1185">Reference proteome</keyword>
<evidence type="ECO:0000256" key="1">
    <source>
        <dbReference type="SAM" id="MobiDB-lite"/>
    </source>
</evidence>
<name>A0AAW0EKF6_9AGAR</name>